<dbReference type="Pfam" id="PF00483">
    <property type="entry name" value="NTP_transferase"/>
    <property type="match status" value="1"/>
</dbReference>
<dbReference type="PANTHER" id="PTHR43584">
    <property type="entry name" value="NUCLEOTIDYL TRANSFERASE"/>
    <property type="match status" value="1"/>
</dbReference>
<dbReference type="InterPro" id="IPR005835">
    <property type="entry name" value="NTP_transferase_dom"/>
</dbReference>
<keyword evidence="1" id="KW-0808">Transferase</keyword>
<name>A0A830FMZ1_HALAR</name>
<feature type="region of interest" description="Disordered" evidence="3">
    <location>
        <begin position="140"/>
        <end position="160"/>
    </location>
</feature>
<dbReference type="OrthoDB" id="15372at2157"/>
<dbReference type="GO" id="GO:0016779">
    <property type="term" value="F:nucleotidyltransferase activity"/>
    <property type="evidence" value="ECO:0007669"/>
    <property type="project" value="UniProtKB-KW"/>
</dbReference>
<evidence type="ECO:0000256" key="2">
    <source>
        <dbReference type="ARBA" id="ARBA00022695"/>
    </source>
</evidence>
<evidence type="ECO:0000256" key="1">
    <source>
        <dbReference type="ARBA" id="ARBA00022679"/>
    </source>
</evidence>
<dbReference type="InterPro" id="IPR050065">
    <property type="entry name" value="GlmU-like"/>
</dbReference>
<dbReference type="Proteomes" id="UP000656367">
    <property type="component" value="Unassembled WGS sequence"/>
</dbReference>
<gene>
    <name evidence="5" type="ORF">GCM10009006_21260</name>
</gene>
<dbReference type="InterPro" id="IPR029044">
    <property type="entry name" value="Nucleotide-diphossugar_trans"/>
</dbReference>
<dbReference type="CDD" id="cd04181">
    <property type="entry name" value="NTP_transferase"/>
    <property type="match status" value="1"/>
</dbReference>
<proteinExistence type="predicted"/>
<evidence type="ECO:0000256" key="3">
    <source>
        <dbReference type="SAM" id="MobiDB-lite"/>
    </source>
</evidence>
<evidence type="ECO:0000259" key="4">
    <source>
        <dbReference type="Pfam" id="PF00483"/>
    </source>
</evidence>
<feature type="domain" description="Nucleotidyl transferase" evidence="4">
    <location>
        <begin position="3"/>
        <end position="217"/>
    </location>
</feature>
<reference evidence="5" key="2">
    <citation type="submission" date="2020-09" db="EMBL/GenBank/DDBJ databases">
        <authorList>
            <person name="Sun Q."/>
            <person name="Ohkuma M."/>
        </authorList>
    </citation>
    <scope>NUCLEOTIDE SEQUENCE</scope>
    <source>
        <strain evidence="5">JCM 15759</strain>
    </source>
</reference>
<accession>A0A830FMZ1</accession>
<dbReference type="RefSeq" id="WP_188852590.1">
    <property type="nucleotide sequence ID" value="NZ_BMON01000002.1"/>
</dbReference>
<dbReference type="SUPFAM" id="SSF53448">
    <property type="entry name" value="Nucleotide-diphospho-sugar transferases"/>
    <property type="match status" value="1"/>
</dbReference>
<protein>
    <submittedName>
        <fullName evidence="5">UTP--glucose-1-phosphate uridylyltransferase</fullName>
    </submittedName>
</protein>
<dbReference type="Gene3D" id="3.90.550.10">
    <property type="entry name" value="Spore Coat Polysaccharide Biosynthesis Protein SpsA, Chain A"/>
    <property type="match status" value="1"/>
</dbReference>
<dbReference type="PANTHER" id="PTHR43584:SF8">
    <property type="entry name" value="N-ACETYLMURAMATE ALPHA-1-PHOSPHATE URIDYLYLTRANSFERASE"/>
    <property type="match status" value="1"/>
</dbReference>
<organism evidence="5 6">
    <name type="scientific">Haloarcula argentinensis</name>
    <dbReference type="NCBI Taxonomy" id="43776"/>
    <lineage>
        <taxon>Archaea</taxon>
        <taxon>Methanobacteriati</taxon>
        <taxon>Methanobacteriota</taxon>
        <taxon>Stenosarchaea group</taxon>
        <taxon>Halobacteria</taxon>
        <taxon>Halobacteriales</taxon>
        <taxon>Haloarculaceae</taxon>
        <taxon>Haloarcula</taxon>
    </lineage>
</organism>
<reference evidence="5" key="1">
    <citation type="journal article" date="2014" name="Int. J. Syst. Evol. Microbiol.">
        <title>Complete genome sequence of Corynebacterium casei LMG S-19264T (=DSM 44701T), isolated from a smear-ripened cheese.</title>
        <authorList>
            <consortium name="US DOE Joint Genome Institute (JGI-PGF)"/>
            <person name="Walter F."/>
            <person name="Albersmeier A."/>
            <person name="Kalinowski J."/>
            <person name="Ruckert C."/>
        </authorList>
    </citation>
    <scope>NUCLEOTIDE SEQUENCE</scope>
    <source>
        <strain evidence="5">JCM 15759</strain>
    </source>
</reference>
<sequence length="240" mass="25845">MDGVVLAAGEGTRMRPLTADRPKGLVEVDGKPLLTHCFETLLSVGVDRLVVVVGYRGDDIVARYGDQYQNVPVEYVQQDEQLGLAHALERACSAVDGTFVMLNGDNVCRANLGDVLDRHRKSDASATLLVEDVSRAEARSTGVVTTDGKGGVTGLVEKPPDPPSTLVTRGFFAFEPAIGHACALTRPSERGEYELPDAIDLLLSAGHRVEAVELEGWCYNVNEPGDIDTVEQRLGESVDR</sequence>
<dbReference type="EMBL" id="BMON01000002">
    <property type="protein sequence ID" value="GGM39878.1"/>
    <property type="molecule type" value="Genomic_DNA"/>
</dbReference>
<dbReference type="AlphaFoldDB" id="A0A830FMZ1"/>
<evidence type="ECO:0000313" key="5">
    <source>
        <dbReference type="EMBL" id="GGM39878.1"/>
    </source>
</evidence>
<comment type="caution">
    <text evidence="5">The sequence shown here is derived from an EMBL/GenBank/DDBJ whole genome shotgun (WGS) entry which is preliminary data.</text>
</comment>
<evidence type="ECO:0000313" key="6">
    <source>
        <dbReference type="Proteomes" id="UP000656367"/>
    </source>
</evidence>
<keyword evidence="2 5" id="KW-0548">Nucleotidyltransferase</keyword>